<organism evidence="1 2">
    <name type="scientific">Pochonia chlamydosporia 170</name>
    <dbReference type="NCBI Taxonomy" id="1380566"/>
    <lineage>
        <taxon>Eukaryota</taxon>
        <taxon>Fungi</taxon>
        <taxon>Dikarya</taxon>
        <taxon>Ascomycota</taxon>
        <taxon>Pezizomycotina</taxon>
        <taxon>Sordariomycetes</taxon>
        <taxon>Hypocreomycetidae</taxon>
        <taxon>Hypocreales</taxon>
        <taxon>Clavicipitaceae</taxon>
        <taxon>Pochonia</taxon>
    </lineage>
</organism>
<keyword evidence="2" id="KW-1185">Reference proteome</keyword>
<dbReference type="KEGG" id="pchm:VFPPC_04923"/>
<comment type="caution">
    <text evidence="1">The sequence shown here is derived from an EMBL/GenBank/DDBJ whole genome shotgun (WGS) entry which is preliminary data.</text>
</comment>
<evidence type="ECO:0000313" key="1">
    <source>
        <dbReference type="EMBL" id="OAQ68722.1"/>
    </source>
</evidence>
<dbReference type="RefSeq" id="XP_018145572.1">
    <property type="nucleotide sequence ID" value="XM_018284186.1"/>
</dbReference>
<dbReference type="EMBL" id="LSBJ02000003">
    <property type="protein sequence ID" value="OAQ68722.1"/>
    <property type="molecule type" value="Genomic_DNA"/>
</dbReference>
<dbReference type="GeneID" id="28848180"/>
<proteinExistence type="predicted"/>
<evidence type="ECO:0000313" key="2">
    <source>
        <dbReference type="Proteomes" id="UP000078397"/>
    </source>
</evidence>
<sequence length="63" mass="7266">MKSGGLMKQHVGIEMPVWQASTTRRHFAGRVRLTKDPMVWIETAGYTLPLWSNYEIAKPAHRE</sequence>
<dbReference type="Proteomes" id="UP000078397">
    <property type="component" value="Unassembled WGS sequence"/>
</dbReference>
<gene>
    <name evidence="1" type="ORF">VFPPC_04923</name>
</gene>
<reference evidence="1 2" key="1">
    <citation type="journal article" date="2016" name="PLoS Pathog.">
        <title>Biosynthesis of antibiotic leucinostatins in bio-control fungus Purpureocillium lilacinum and their inhibition on phytophthora revealed by genome mining.</title>
        <authorList>
            <person name="Wang G."/>
            <person name="Liu Z."/>
            <person name="Lin R."/>
            <person name="Li E."/>
            <person name="Mao Z."/>
            <person name="Ling J."/>
            <person name="Yang Y."/>
            <person name="Yin W.B."/>
            <person name="Xie B."/>
        </authorList>
    </citation>
    <scope>NUCLEOTIDE SEQUENCE [LARGE SCALE GENOMIC DNA]</scope>
    <source>
        <strain evidence="1">170</strain>
    </source>
</reference>
<accession>A0A179FSY3</accession>
<dbReference type="AlphaFoldDB" id="A0A179FSY3"/>
<protein>
    <submittedName>
        <fullName evidence="1">Uncharacterized protein</fullName>
    </submittedName>
</protein>
<name>A0A179FSY3_METCM</name>